<keyword evidence="1" id="KW-0472">Membrane</keyword>
<feature type="transmembrane region" description="Helical" evidence="1">
    <location>
        <begin position="24"/>
        <end position="46"/>
    </location>
</feature>
<accession>A0A9X2HPU5</accession>
<proteinExistence type="predicted"/>
<dbReference type="Pfam" id="PF11739">
    <property type="entry name" value="YdbH-like"/>
    <property type="match status" value="1"/>
</dbReference>
<protein>
    <submittedName>
        <fullName evidence="2">YdbH domain-containing protein</fullName>
    </submittedName>
</protein>
<reference evidence="2" key="1">
    <citation type="submission" date="2022-05" db="EMBL/GenBank/DDBJ databases">
        <title>Sphingomonas sp. strain RP10 Genome sequencing and assembly.</title>
        <authorList>
            <person name="Kim I."/>
        </authorList>
    </citation>
    <scope>NUCLEOTIDE SEQUENCE</scope>
    <source>
        <strain evidence="2">RP10</strain>
    </source>
</reference>
<evidence type="ECO:0000256" key="1">
    <source>
        <dbReference type="SAM" id="Phobius"/>
    </source>
</evidence>
<organism evidence="2 3">
    <name type="scientific">Sphingomonas liriopis</name>
    <dbReference type="NCBI Taxonomy" id="2949094"/>
    <lineage>
        <taxon>Bacteria</taxon>
        <taxon>Pseudomonadati</taxon>
        <taxon>Pseudomonadota</taxon>
        <taxon>Alphaproteobacteria</taxon>
        <taxon>Sphingomonadales</taxon>
        <taxon>Sphingomonadaceae</taxon>
        <taxon>Sphingomonas</taxon>
    </lineage>
</organism>
<gene>
    <name evidence="2" type="ORF">M9979_04940</name>
</gene>
<name>A0A9X2HPU5_9SPHN</name>
<dbReference type="AlphaFoldDB" id="A0A9X2HPU5"/>
<dbReference type="Proteomes" id="UP001139486">
    <property type="component" value="Unassembled WGS sequence"/>
</dbReference>
<dbReference type="InterPro" id="IPR021730">
    <property type="entry name" value="YdbH"/>
</dbReference>
<keyword evidence="3" id="KW-1185">Reference proteome</keyword>
<comment type="caution">
    <text evidence="2">The sequence shown here is derived from an EMBL/GenBank/DDBJ whole genome shotgun (WGS) entry which is preliminary data.</text>
</comment>
<sequence length="1052" mass="108646">MAEGADQSGETPSARRPRIPRFGWPARIVLAIALVLLLALLGLWVARKPIAGRVIDAELGKRGVVARYGISDLGFGRQRLTDVVIGDPAAPDLVADWLETQTQVGFDGPTLTGVRAGNVRLRGRLVDGALSLGELDKLMPPPSGKPFALPALRVDVADARVRLETPSGVLGLKIAGKGRLDDGFAGTVALAANRVASAGCAATQVRAALRVTIADAAPRLAGPVRVAQAACGGATLARGTADLDVRLAPALDGWRGSLRVATGAVRGAGAQVAGLRGTVAFDGSRAATGGAIDLTAARARTPAGEAATLAVQGRYRIGAEQRFAGTVRATDAGVAPAASLDLRGTAQGTPVAPLLAAASGAVRKAAQRFDGSADLDVRRSGDTGQLRVTRATLTAVSGARARLAGGGGLAFGWPDARLRIDGAVAMTGGGLPDARVTLAQARAGAPVRGRAIVAPYAAGGARLALAPVVFTATPGGATRIATRAELSGPLGDGRVDGLAVPLDLRWNGKGTLVANPACVPVAMRRLAVAGLTLDPLRTTLCPLPETGGGAMVTLADGRMTGGVRLPATRLAGRLGQTPLTLAASGAQLRLGARGFVLDGVAARLGGAERVTRIDLAQLTGRIDGGVVAGTFTGGNGQIANVPLLLREAAGDWSLRGATLALAATMTVGDAAPDPRFRTLAARDVALRLADGRIDARGTLYEPTRTVKVADVRIVHALGPGRGTADIAVPGIAFTERFQPDLLTRLTYGVVADVRGSVSGEGHIAWTADGVTSTGTFATRDTALAAAFGPVAGITTTIRFTDLLALESAPAQVASIKTVNPGIAVSDGTITYRLLPDNRVQVDGGLWPFAGGRMTLLPTTLDFSEERARRLTFRLDGVAADQFLQQFDFKNLDATGTFDGELPMVFDIDGGRIENGRLAVRQGGGAIAYVGDLTQKDLGIWGNIAFQALKSLRYRNLTIAMNGPLAGEMVTDVRFAGVTQGQGAKSNFIVRRLQRLPFVFNIRIRAPFRGLLDSAQSFYDPRRLIQRHLPALLERQKQGAGVPIQPPASGTVP</sequence>
<evidence type="ECO:0000313" key="3">
    <source>
        <dbReference type="Proteomes" id="UP001139486"/>
    </source>
</evidence>
<keyword evidence="1" id="KW-1133">Transmembrane helix</keyword>
<keyword evidence="1" id="KW-0812">Transmembrane</keyword>
<dbReference type="EMBL" id="JAMLDY010000005">
    <property type="protein sequence ID" value="MCP3734222.1"/>
    <property type="molecule type" value="Genomic_DNA"/>
</dbReference>
<dbReference type="RefSeq" id="WP_254288231.1">
    <property type="nucleotide sequence ID" value="NZ_JAMLDY010000005.1"/>
</dbReference>
<evidence type="ECO:0000313" key="2">
    <source>
        <dbReference type="EMBL" id="MCP3734222.1"/>
    </source>
</evidence>